<keyword evidence="1" id="KW-0812">Transmembrane</keyword>
<evidence type="ECO:0000256" key="1">
    <source>
        <dbReference type="SAM" id="Phobius"/>
    </source>
</evidence>
<proteinExistence type="predicted"/>
<dbReference type="InterPro" id="IPR008875">
    <property type="entry name" value="TraX"/>
</dbReference>
<dbReference type="RefSeq" id="WP_070793247.1">
    <property type="nucleotide sequence ID" value="NZ_MKIR01000026.1"/>
</dbReference>
<name>A0A1E8GJ23_9LACT</name>
<feature type="transmembrane region" description="Helical" evidence="1">
    <location>
        <begin position="29"/>
        <end position="55"/>
    </location>
</feature>
<dbReference type="Proteomes" id="UP000178622">
    <property type="component" value="Unassembled WGS sequence"/>
</dbReference>
<feature type="transmembrane region" description="Helical" evidence="1">
    <location>
        <begin position="235"/>
        <end position="255"/>
    </location>
</feature>
<feature type="transmembrane region" description="Helical" evidence="1">
    <location>
        <begin position="160"/>
        <end position="179"/>
    </location>
</feature>
<dbReference type="OrthoDB" id="9781069at2"/>
<dbReference type="EMBL" id="MKIR01000026">
    <property type="protein sequence ID" value="OFI48239.1"/>
    <property type="molecule type" value="Genomic_DNA"/>
</dbReference>
<keyword evidence="1" id="KW-1133">Transmembrane helix</keyword>
<dbReference type="AlphaFoldDB" id="A0A1E8GJ23"/>
<evidence type="ECO:0000313" key="2">
    <source>
        <dbReference type="EMBL" id="OFI48239.1"/>
    </source>
</evidence>
<evidence type="ECO:0008006" key="4">
    <source>
        <dbReference type="Google" id="ProtNLM"/>
    </source>
</evidence>
<accession>A0A1E8GJ23</accession>
<comment type="caution">
    <text evidence="2">The sequence shown here is derived from an EMBL/GenBank/DDBJ whole genome shotgun (WGS) entry which is preliminary data.</text>
</comment>
<feature type="transmembrane region" description="Helical" evidence="1">
    <location>
        <begin position="67"/>
        <end position="89"/>
    </location>
</feature>
<feature type="transmembrane region" description="Helical" evidence="1">
    <location>
        <begin position="186"/>
        <end position="204"/>
    </location>
</feature>
<sequence>MKTNYKGITGTQLKLIGVFLMVLDHIHQMFYYAGAPMILTMLGRLVLPIFLFMLAEGFHYTRNKHKYLARLFIAHVIMMIMTQIITKAFPLDTVVLMNGIFGTMFLGALTMFAYDKFRERRYLLGTGILVLPLVPAAVGMLLSNSHPMLAANIMIDIPNYLAVEGGFISVFLALGLYIFREKRAIQYFLIALVALISTNFQFNSTLLTENVQWMMVFSIIPISFYNGQKGKGLKYFFYIFYPAHIYILYILSYLYTNYFM</sequence>
<keyword evidence="3" id="KW-1185">Reference proteome</keyword>
<organism evidence="2 3">
    <name type="scientific">Floricoccus tropicus</name>
    <dbReference type="NCBI Taxonomy" id="1859473"/>
    <lineage>
        <taxon>Bacteria</taxon>
        <taxon>Bacillati</taxon>
        <taxon>Bacillota</taxon>
        <taxon>Bacilli</taxon>
        <taxon>Lactobacillales</taxon>
        <taxon>Streptococcaceae</taxon>
        <taxon>Floricoccus</taxon>
    </lineage>
</organism>
<protein>
    <recommendedName>
        <fullName evidence="4">Conjugal transfer protein TraX</fullName>
    </recommendedName>
</protein>
<dbReference type="STRING" id="1859473.BG261_08115"/>
<feature type="transmembrane region" description="Helical" evidence="1">
    <location>
        <begin position="95"/>
        <end position="114"/>
    </location>
</feature>
<keyword evidence="1" id="KW-0472">Membrane</keyword>
<reference evidence="3" key="1">
    <citation type="submission" date="2016-09" db="EMBL/GenBank/DDBJ databases">
        <title>Draft genome sequence of a novel species of the family Streptococcaceae isolated from flowers.</title>
        <authorList>
            <person name="Chuah L.-O."/>
            <person name="Yap K.-P."/>
            <person name="Thong K.L."/>
            <person name="Liong M.T."/>
            <person name="Ahmad R."/>
            <person name="Rusul G."/>
        </authorList>
    </citation>
    <scope>NUCLEOTIDE SEQUENCE [LARGE SCALE GENOMIC DNA]</scope>
    <source>
        <strain evidence="3">DF1</strain>
    </source>
</reference>
<feature type="transmembrane region" description="Helical" evidence="1">
    <location>
        <begin position="121"/>
        <end position="140"/>
    </location>
</feature>
<evidence type="ECO:0000313" key="3">
    <source>
        <dbReference type="Proteomes" id="UP000178622"/>
    </source>
</evidence>
<gene>
    <name evidence="2" type="ORF">BG261_08115</name>
</gene>
<dbReference type="Pfam" id="PF05857">
    <property type="entry name" value="TraX"/>
    <property type="match status" value="1"/>
</dbReference>